<dbReference type="AlphaFoldDB" id="A0AA39MT13"/>
<evidence type="ECO:0000313" key="2">
    <source>
        <dbReference type="Proteomes" id="UP001175226"/>
    </source>
</evidence>
<dbReference type="EMBL" id="JAUEPT010000016">
    <property type="protein sequence ID" value="KAK0445562.1"/>
    <property type="molecule type" value="Genomic_DNA"/>
</dbReference>
<organism evidence="1 2">
    <name type="scientific">Armillaria borealis</name>
    <dbReference type="NCBI Taxonomy" id="47425"/>
    <lineage>
        <taxon>Eukaryota</taxon>
        <taxon>Fungi</taxon>
        <taxon>Dikarya</taxon>
        <taxon>Basidiomycota</taxon>
        <taxon>Agaricomycotina</taxon>
        <taxon>Agaricomycetes</taxon>
        <taxon>Agaricomycetidae</taxon>
        <taxon>Agaricales</taxon>
        <taxon>Marasmiineae</taxon>
        <taxon>Physalacriaceae</taxon>
        <taxon>Armillaria</taxon>
    </lineage>
</organism>
<sequence length="86" mass="9515">MFACPRVTPYRLRVLQILPPCLIASLYLCNPNRHAALSSITSALSLSLLDKLPAPLRIPILLTSARGFRNSAEFFRGAHLCSFNAF</sequence>
<protein>
    <submittedName>
        <fullName evidence="1">Uncharacterized protein</fullName>
    </submittedName>
</protein>
<reference evidence="1" key="1">
    <citation type="submission" date="2023-06" db="EMBL/GenBank/DDBJ databases">
        <authorList>
            <consortium name="Lawrence Berkeley National Laboratory"/>
            <person name="Ahrendt S."/>
            <person name="Sahu N."/>
            <person name="Indic B."/>
            <person name="Wong-Bajracharya J."/>
            <person name="Merenyi Z."/>
            <person name="Ke H.-M."/>
            <person name="Monk M."/>
            <person name="Kocsube S."/>
            <person name="Drula E."/>
            <person name="Lipzen A."/>
            <person name="Balint B."/>
            <person name="Henrissat B."/>
            <person name="Andreopoulos B."/>
            <person name="Martin F.M."/>
            <person name="Harder C.B."/>
            <person name="Rigling D."/>
            <person name="Ford K.L."/>
            <person name="Foster G.D."/>
            <person name="Pangilinan J."/>
            <person name="Papanicolaou A."/>
            <person name="Barry K."/>
            <person name="LaButti K."/>
            <person name="Viragh M."/>
            <person name="Koriabine M."/>
            <person name="Yan M."/>
            <person name="Riley R."/>
            <person name="Champramary S."/>
            <person name="Plett K.L."/>
            <person name="Tsai I.J."/>
            <person name="Slot J."/>
            <person name="Sipos G."/>
            <person name="Plett J."/>
            <person name="Nagy L.G."/>
            <person name="Grigoriev I.V."/>
        </authorList>
    </citation>
    <scope>NUCLEOTIDE SEQUENCE</scope>
    <source>
        <strain evidence="1">FPL87.14</strain>
    </source>
</reference>
<proteinExistence type="predicted"/>
<comment type="caution">
    <text evidence="1">The sequence shown here is derived from an EMBL/GenBank/DDBJ whole genome shotgun (WGS) entry which is preliminary data.</text>
</comment>
<name>A0AA39MT13_9AGAR</name>
<evidence type="ECO:0000313" key="1">
    <source>
        <dbReference type="EMBL" id="KAK0445562.1"/>
    </source>
</evidence>
<dbReference type="Proteomes" id="UP001175226">
    <property type="component" value="Unassembled WGS sequence"/>
</dbReference>
<keyword evidence="2" id="KW-1185">Reference proteome</keyword>
<gene>
    <name evidence="1" type="ORF">EV421DRAFT_330413</name>
</gene>
<accession>A0AA39MT13</accession>